<protein>
    <submittedName>
        <fullName evidence="3">Uncharacterized protein</fullName>
    </submittedName>
</protein>
<reference evidence="3" key="1">
    <citation type="submission" date="2022-06" db="EMBL/GenBank/DDBJ databases">
        <title>Genome Sequence of Candolleomyces eurysporus.</title>
        <authorList>
            <person name="Buettner E."/>
        </authorList>
    </citation>
    <scope>NUCLEOTIDE SEQUENCE</scope>
    <source>
        <strain evidence="3">VTCC 930004</strain>
    </source>
</reference>
<gene>
    <name evidence="2" type="ORF">H1R20_g3754</name>
    <name evidence="3" type="ORF">H1R20_g438</name>
</gene>
<accession>A0A9W8MQ69</accession>
<evidence type="ECO:0000313" key="4">
    <source>
        <dbReference type="Proteomes" id="UP001140091"/>
    </source>
</evidence>
<feature type="non-terminal residue" evidence="3">
    <location>
        <position position="1"/>
    </location>
</feature>
<comment type="caution">
    <text evidence="3">The sequence shown here is derived from an EMBL/GenBank/DDBJ whole genome shotgun (WGS) entry which is preliminary data.</text>
</comment>
<dbReference type="EMBL" id="JANBPK010000746">
    <property type="protein sequence ID" value="KAJ2933334.1"/>
    <property type="molecule type" value="Genomic_DNA"/>
</dbReference>
<evidence type="ECO:0000313" key="2">
    <source>
        <dbReference type="EMBL" id="KAJ2933334.1"/>
    </source>
</evidence>
<dbReference type="AlphaFoldDB" id="A0A9W8MQ69"/>
<sequence length="71" mass="7555">MFLKAKLLTLAAASTLIAGVVGQSVKPEVTCNEKGSQHDCERFIPDFCQHAGSATASLYTAAALNTRHIHL</sequence>
<dbReference type="Proteomes" id="UP001140091">
    <property type="component" value="Unassembled WGS sequence"/>
</dbReference>
<evidence type="ECO:0000256" key="1">
    <source>
        <dbReference type="SAM" id="SignalP"/>
    </source>
</evidence>
<keyword evidence="1" id="KW-0732">Signal</keyword>
<proteinExistence type="predicted"/>
<keyword evidence="4" id="KW-1185">Reference proteome</keyword>
<organism evidence="3 4">
    <name type="scientific">Candolleomyces eurysporus</name>
    <dbReference type="NCBI Taxonomy" id="2828524"/>
    <lineage>
        <taxon>Eukaryota</taxon>
        <taxon>Fungi</taxon>
        <taxon>Dikarya</taxon>
        <taxon>Basidiomycota</taxon>
        <taxon>Agaricomycotina</taxon>
        <taxon>Agaricomycetes</taxon>
        <taxon>Agaricomycetidae</taxon>
        <taxon>Agaricales</taxon>
        <taxon>Agaricineae</taxon>
        <taxon>Psathyrellaceae</taxon>
        <taxon>Candolleomyces</taxon>
    </lineage>
</organism>
<feature type="chain" id="PRO_5041114578" evidence="1">
    <location>
        <begin position="23"/>
        <end position="71"/>
    </location>
</feature>
<name>A0A9W8MQ69_9AGAR</name>
<dbReference type="EMBL" id="JANBPK010000033">
    <property type="protein sequence ID" value="KAJ2936654.1"/>
    <property type="molecule type" value="Genomic_DNA"/>
</dbReference>
<evidence type="ECO:0000313" key="3">
    <source>
        <dbReference type="EMBL" id="KAJ2936654.1"/>
    </source>
</evidence>
<feature type="signal peptide" evidence="1">
    <location>
        <begin position="1"/>
        <end position="22"/>
    </location>
</feature>